<dbReference type="OrthoDB" id="3041043at2759"/>
<dbReference type="EMBL" id="NHTK01005883">
    <property type="protein sequence ID" value="PPQ72160.1"/>
    <property type="molecule type" value="Genomic_DNA"/>
</dbReference>
<reference evidence="1 2" key="1">
    <citation type="journal article" date="2018" name="Evol. Lett.">
        <title>Horizontal gene cluster transfer increased hallucinogenic mushroom diversity.</title>
        <authorList>
            <person name="Reynolds H.T."/>
            <person name="Vijayakumar V."/>
            <person name="Gluck-Thaler E."/>
            <person name="Korotkin H.B."/>
            <person name="Matheny P.B."/>
            <person name="Slot J.C."/>
        </authorList>
    </citation>
    <scope>NUCLEOTIDE SEQUENCE [LARGE SCALE GENOMIC DNA]</scope>
    <source>
        <strain evidence="1 2">2629</strain>
    </source>
</reference>
<comment type="caution">
    <text evidence="1">The sequence shown here is derived from an EMBL/GenBank/DDBJ whole genome shotgun (WGS) entry which is preliminary data.</text>
</comment>
<dbReference type="InParanoid" id="A0A409W0X2"/>
<organism evidence="1 2">
    <name type="scientific">Panaeolus cyanescens</name>
    <dbReference type="NCBI Taxonomy" id="181874"/>
    <lineage>
        <taxon>Eukaryota</taxon>
        <taxon>Fungi</taxon>
        <taxon>Dikarya</taxon>
        <taxon>Basidiomycota</taxon>
        <taxon>Agaricomycotina</taxon>
        <taxon>Agaricomycetes</taxon>
        <taxon>Agaricomycetidae</taxon>
        <taxon>Agaricales</taxon>
        <taxon>Agaricineae</taxon>
        <taxon>Galeropsidaceae</taxon>
        <taxon>Panaeolus</taxon>
    </lineage>
</organism>
<keyword evidence="2" id="KW-1185">Reference proteome</keyword>
<accession>A0A409W0X2</accession>
<evidence type="ECO:0000313" key="2">
    <source>
        <dbReference type="Proteomes" id="UP000284842"/>
    </source>
</evidence>
<proteinExistence type="predicted"/>
<evidence type="ECO:0000313" key="1">
    <source>
        <dbReference type="EMBL" id="PPQ72160.1"/>
    </source>
</evidence>
<sequence>MVLAKVSLCLRSAVQRHCRSTYRIEDELAEFFDDVEIRAFRAMQEETGLIISGSFALRFVSRQRFDPDSDLDLYVEDVHAMQALQWLASIGYVTQRGFQNNVYSSAWPRPAMSTRTRTSNLRAAFTMYREGKKVQVMVTWQSTVGVVLQFHSTCVMNIITSNKAYCLYPRATLVDKRSLVVRRPDFLEQRSADAIHKYHQRGYSMEYIVENERDISSPRSAYCVGPRSVGDSKCWVLDIQGSETSPTSLGSDQVYVEGNAWRLVKSASRPGRLRHSFHSLHRYDLKFSYILDQWSHQHQQVSYRLRHLCYSGERWVFGFLLYSLMTY</sequence>
<dbReference type="Proteomes" id="UP000284842">
    <property type="component" value="Unassembled WGS sequence"/>
</dbReference>
<name>A0A409W0X2_9AGAR</name>
<dbReference type="AlphaFoldDB" id="A0A409W0X2"/>
<protein>
    <submittedName>
        <fullName evidence="1">Uncharacterized protein</fullName>
    </submittedName>
</protein>
<gene>
    <name evidence="1" type="ORF">CVT24_002411</name>
</gene>